<name>A0A5B7CZC0_PORTR</name>
<evidence type="ECO:0000256" key="1">
    <source>
        <dbReference type="SAM" id="MobiDB-lite"/>
    </source>
</evidence>
<dbReference type="EMBL" id="VSRR010000329">
    <property type="protein sequence ID" value="MPC14124.1"/>
    <property type="molecule type" value="Genomic_DNA"/>
</dbReference>
<keyword evidence="3" id="KW-1185">Reference proteome</keyword>
<evidence type="ECO:0000313" key="3">
    <source>
        <dbReference type="Proteomes" id="UP000324222"/>
    </source>
</evidence>
<proteinExistence type="predicted"/>
<gene>
    <name evidence="2" type="ORF">E2C01_006877</name>
</gene>
<protein>
    <submittedName>
        <fullName evidence="2">Uncharacterized protein</fullName>
    </submittedName>
</protein>
<feature type="region of interest" description="Disordered" evidence="1">
    <location>
        <begin position="52"/>
        <end position="80"/>
    </location>
</feature>
<reference evidence="2 3" key="1">
    <citation type="submission" date="2019-05" db="EMBL/GenBank/DDBJ databases">
        <title>Another draft genome of Portunus trituberculatus and its Hox gene families provides insights of decapod evolution.</title>
        <authorList>
            <person name="Jeong J.-H."/>
            <person name="Song I."/>
            <person name="Kim S."/>
            <person name="Choi T."/>
            <person name="Kim D."/>
            <person name="Ryu S."/>
            <person name="Kim W."/>
        </authorList>
    </citation>
    <scope>NUCLEOTIDE SEQUENCE [LARGE SCALE GENOMIC DNA]</scope>
    <source>
        <tissue evidence="2">Muscle</tissue>
    </source>
</reference>
<evidence type="ECO:0000313" key="2">
    <source>
        <dbReference type="EMBL" id="MPC14124.1"/>
    </source>
</evidence>
<accession>A0A5B7CZC0</accession>
<organism evidence="2 3">
    <name type="scientific">Portunus trituberculatus</name>
    <name type="common">Swimming crab</name>
    <name type="synonym">Neptunus trituberculatus</name>
    <dbReference type="NCBI Taxonomy" id="210409"/>
    <lineage>
        <taxon>Eukaryota</taxon>
        <taxon>Metazoa</taxon>
        <taxon>Ecdysozoa</taxon>
        <taxon>Arthropoda</taxon>
        <taxon>Crustacea</taxon>
        <taxon>Multicrustacea</taxon>
        <taxon>Malacostraca</taxon>
        <taxon>Eumalacostraca</taxon>
        <taxon>Eucarida</taxon>
        <taxon>Decapoda</taxon>
        <taxon>Pleocyemata</taxon>
        <taxon>Brachyura</taxon>
        <taxon>Eubrachyura</taxon>
        <taxon>Portunoidea</taxon>
        <taxon>Portunidae</taxon>
        <taxon>Portuninae</taxon>
        <taxon>Portunus</taxon>
    </lineage>
</organism>
<sequence>MVPLYHSGTMKSYKAVSSADGEYPLHTNYRNLTFSTSGMIASTFFSPIIQHSPPPQDLQVRQKKSNHRFSIVPGGRHLGG</sequence>
<dbReference type="AlphaFoldDB" id="A0A5B7CZC0"/>
<comment type="caution">
    <text evidence="2">The sequence shown here is derived from an EMBL/GenBank/DDBJ whole genome shotgun (WGS) entry which is preliminary data.</text>
</comment>
<dbReference type="Proteomes" id="UP000324222">
    <property type="component" value="Unassembled WGS sequence"/>
</dbReference>